<feature type="region of interest" description="Disordered" evidence="1">
    <location>
        <begin position="405"/>
        <end position="425"/>
    </location>
</feature>
<dbReference type="Proteomes" id="UP000095038">
    <property type="component" value="Unassembled WGS sequence"/>
</dbReference>
<gene>
    <name evidence="2" type="ORF">ASCRUDRAFT_68895</name>
</gene>
<dbReference type="AlphaFoldDB" id="A0A1D2VNG2"/>
<reference evidence="3" key="1">
    <citation type="submission" date="2016-05" db="EMBL/GenBank/DDBJ databases">
        <title>Comparative genomics of biotechnologically important yeasts.</title>
        <authorList>
            <consortium name="DOE Joint Genome Institute"/>
            <person name="Riley R."/>
            <person name="Haridas S."/>
            <person name="Wolfe K.H."/>
            <person name="Lopes M.R."/>
            <person name="Hittinger C.T."/>
            <person name="Goker M."/>
            <person name="Salamov A."/>
            <person name="Wisecaver J."/>
            <person name="Long T.M."/>
            <person name="Aerts A.L."/>
            <person name="Barry K."/>
            <person name="Choi C."/>
            <person name="Clum A."/>
            <person name="Coughlan A.Y."/>
            <person name="Deshpande S."/>
            <person name="Douglass A.P."/>
            <person name="Hanson S.J."/>
            <person name="Klenk H.-P."/>
            <person name="Labutti K."/>
            <person name="Lapidus A."/>
            <person name="Lindquist E."/>
            <person name="Lipzen A."/>
            <person name="Meier-Kolthoff J.P."/>
            <person name="Ohm R.A."/>
            <person name="Otillar R.P."/>
            <person name="Pangilinan J."/>
            <person name="Peng Y."/>
            <person name="Rokas A."/>
            <person name="Rosa C.A."/>
            <person name="Scheuner C."/>
            <person name="Sibirny A.A."/>
            <person name="Slot J.C."/>
            <person name="Stielow J.B."/>
            <person name="Sun H."/>
            <person name="Kurtzman C.P."/>
            <person name="Blackwell M."/>
            <person name="Grigoriev I.V."/>
            <person name="Jeffries T.W."/>
        </authorList>
    </citation>
    <scope>NUCLEOTIDE SEQUENCE [LARGE SCALE GENOMIC DNA]</scope>
    <source>
        <strain evidence="3">DSM 1968</strain>
    </source>
</reference>
<accession>A0A1D2VNG2</accession>
<organism evidence="2 3">
    <name type="scientific">Ascoidea rubescens DSM 1968</name>
    <dbReference type="NCBI Taxonomy" id="1344418"/>
    <lineage>
        <taxon>Eukaryota</taxon>
        <taxon>Fungi</taxon>
        <taxon>Dikarya</taxon>
        <taxon>Ascomycota</taxon>
        <taxon>Saccharomycotina</taxon>
        <taxon>Saccharomycetes</taxon>
        <taxon>Ascoideaceae</taxon>
        <taxon>Ascoidea</taxon>
    </lineage>
</organism>
<proteinExistence type="predicted"/>
<name>A0A1D2VNG2_9ASCO</name>
<protein>
    <submittedName>
        <fullName evidence="2">Uncharacterized protein</fullName>
    </submittedName>
</protein>
<dbReference type="InParanoid" id="A0A1D2VNG2"/>
<keyword evidence="3" id="KW-1185">Reference proteome</keyword>
<feature type="region of interest" description="Disordered" evidence="1">
    <location>
        <begin position="440"/>
        <end position="472"/>
    </location>
</feature>
<evidence type="ECO:0000313" key="3">
    <source>
        <dbReference type="Proteomes" id="UP000095038"/>
    </source>
</evidence>
<sequence>MGDNVQLFNLPYIEFNFTFINTDYLPDFNYKLYLNDINNFINNNINIFEIFAKKFNLNLNYLNFYTDDNDNNTNTDDTDSKINSPNSDKKNYRLIDLLNFKNILNINQNNIKIKINCYILNHLQINNFHLYQSLNNDSTFLRFYSLNNSNNYLDNQNQFQDYNQNTITLRFLNKFNNTSLDLSNSSSHSLSNPASNISFNPTSFNKYLPISSPDLNLSFKTDNKKPISFSLNLIIQYYFKYLFVITNYSNSLTNLQNLSSPSSLNSTDPSVLVFKKRYKKFLHFIRQNFKFFKIYYKFNCILILDNNFNEIDHQSSISTINRITSKNLSSFSNLEIYPIEFNESYTLYDNKQVYNSNDYVIKNSQKIKSFLKLQNSNLRSQKKFSSILNKKVFDSNYSNFINKPNKNYTTTTTTTNNNNKPMSKNKNFLVKNSFDILNSFNNTTQPNGTSKRRSSKNNNENTSDQKPNPTQKNSWEFINLINDILSNNNGSSSKNFDDVGIIPHPIIDIPLKNINYQIQLSQKIQKVQVAL</sequence>
<dbReference type="EMBL" id="KV454476">
    <property type="protein sequence ID" value="ODV63124.1"/>
    <property type="molecule type" value="Genomic_DNA"/>
</dbReference>
<evidence type="ECO:0000256" key="1">
    <source>
        <dbReference type="SAM" id="MobiDB-lite"/>
    </source>
</evidence>
<dbReference type="GeneID" id="30965229"/>
<evidence type="ECO:0000313" key="2">
    <source>
        <dbReference type="EMBL" id="ODV63124.1"/>
    </source>
</evidence>
<dbReference type="RefSeq" id="XP_020049431.1">
    <property type="nucleotide sequence ID" value="XM_020191593.1"/>
</dbReference>